<feature type="transmembrane region" description="Helical" evidence="1">
    <location>
        <begin position="397"/>
        <end position="420"/>
    </location>
</feature>
<feature type="transmembrane region" description="Helical" evidence="1">
    <location>
        <begin position="68"/>
        <end position="92"/>
    </location>
</feature>
<evidence type="ECO:0000259" key="2">
    <source>
        <dbReference type="Pfam" id="PF01757"/>
    </source>
</evidence>
<dbReference type="AlphaFoldDB" id="A0A0F7TK39"/>
<dbReference type="Pfam" id="PF01757">
    <property type="entry name" value="Acyl_transf_3"/>
    <property type="match status" value="1"/>
</dbReference>
<keyword evidence="1" id="KW-0812">Transmembrane</keyword>
<dbReference type="GO" id="GO:0016747">
    <property type="term" value="F:acyltransferase activity, transferring groups other than amino-acyl groups"/>
    <property type="evidence" value="ECO:0007669"/>
    <property type="project" value="InterPro"/>
</dbReference>
<reference evidence="4" key="1">
    <citation type="journal article" date="2015" name="Genome Announc.">
        <title>Draft genome sequence of the fungus Penicillium brasilianum MG11.</title>
        <authorList>
            <person name="Horn F."/>
            <person name="Linde J."/>
            <person name="Mattern D.J."/>
            <person name="Walther G."/>
            <person name="Guthke R."/>
            <person name="Brakhage A.A."/>
            <person name="Valiante V."/>
        </authorList>
    </citation>
    <scope>NUCLEOTIDE SEQUENCE [LARGE SCALE GENOMIC DNA]</scope>
    <source>
        <strain evidence="4">MG11</strain>
    </source>
</reference>
<evidence type="ECO:0000313" key="4">
    <source>
        <dbReference type="Proteomes" id="UP000042958"/>
    </source>
</evidence>
<dbReference type="PANTHER" id="PTHR23028:SF134">
    <property type="entry name" value="PUTATIVE (AFU_ORTHOLOGUE AFUA_4G08520)-RELATED"/>
    <property type="match status" value="1"/>
</dbReference>
<feature type="domain" description="Acyltransferase 3" evidence="2">
    <location>
        <begin position="16"/>
        <end position="378"/>
    </location>
</feature>
<organism evidence="3 4">
    <name type="scientific">Penicillium brasilianum</name>
    <dbReference type="NCBI Taxonomy" id="104259"/>
    <lineage>
        <taxon>Eukaryota</taxon>
        <taxon>Fungi</taxon>
        <taxon>Dikarya</taxon>
        <taxon>Ascomycota</taxon>
        <taxon>Pezizomycotina</taxon>
        <taxon>Eurotiomycetes</taxon>
        <taxon>Eurotiomycetidae</taxon>
        <taxon>Eurotiales</taxon>
        <taxon>Aspergillaceae</taxon>
        <taxon>Penicillium</taxon>
    </lineage>
</organism>
<keyword evidence="1" id="KW-1133">Transmembrane helix</keyword>
<dbReference type="Proteomes" id="UP000042958">
    <property type="component" value="Unassembled WGS sequence"/>
</dbReference>
<accession>A0A0F7TK39</accession>
<feature type="transmembrane region" description="Helical" evidence="1">
    <location>
        <begin position="113"/>
        <end position="137"/>
    </location>
</feature>
<dbReference type="PANTHER" id="PTHR23028">
    <property type="entry name" value="ACETYLTRANSFERASE"/>
    <property type="match status" value="1"/>
</dbReference>
<gene>
    <name evidence="3" type="ORF">PMG11_02067</name>
</gene>
<feature type="transmembrane region" description="Helical" evidence="1">
    <location>
        <begin position="190"/>
        <end position="206"/>
    </location>
</feature>
<feature type="transmembrane region" description="Helical" evidence="1">
    <location>
        <begin position="218"/>
        <end position="240"/>
    </location>
</feature>
<dbReference type="OrthoDB" id="5819582at2759"/>
<dbReference type="InterPro" id="IPR050879">
    <property type="entry name" value="Acyltransferase_3"/>
</dbReference>
<keyword evidence="1" id="KW-0472">Membrane</keyword>
<evidence type="ECO:0000313" key="3">
    <source>
        <dbReference type="EMBL" id="CEJ55836.1"/>
    </source>
</evidence>
<protein>
    <recommendedName>
        <fullName evidence="2">Acyltransferase 3 domain-containing protein</fullName>
    </recommendedName>
</protein>
<sequence length="445" mass="51654">MPPSSSILPRTMDRTTWLDGLRGIAAAIVATDHYFMGGVLDNAFLSFWADPPEENRRLLQLPPIRLLFAAHAMVPLFLVISGYAISINLLRLRNSDDGQFIRRLSSAVSRRIFRIYLPVFVIAIISQLLYFCNIYQWNFGDEVVWGRKPWTAPWLHITYVFRYMLDITNIINFQGNPGLNGQLWTMPMEFRGSCIVYVTVLGLAFWRPQLRRIALGCLMSYWFYFGLWDVFGFLAGLYLAEMRLLSGPRADEEPKLPYYSLGSWTSSMKSVNFSAIWSYSCFIFGIYLLCLSDDGELPPGYLFLKLVESSRWENDWAVLSKCWKTAGSVLVVYAISQLPRLQRPLTSKPMQYLGKISFSLYLVHQSVYHLVRDPVRNLLWYIATRESYPGTKDASEFTIPFAFTWLMGYMIMSMINLYAAHLYTRYVDERCVEMAKRIDKWLTRK</sequence>
<dbReference type="InterPro" id="IPR002656">
    <property type="entry name" value="Acyl_transf_3_dom"/>
</dbReference>
<name>A0A0F7TK39_PENBI</name>
<proteinExistence type="predicted"/>
<dbReference type="STRING" id="104259.A0A0F7TK39"/>
<dbReference type="EMBL" id="CDHK01000002">
    <property type="protein sequence ID" value="CEJ55836.1"/>
    <property type="molecule type" value="Genomic_DNA"/>
</dbReference>
<keyword evidence="4" id="KW-1185">Reference proteome</keyword>
<evidence type="ECO:0000256" key="1">
    <source>
        <dbReference type="SAM" id="Phobius"/>
    </source>
</evidence>